<reference evidence="2 3" key="1">
    <citation type="submission" date="2019-07" db="EMBL/GenBank/DDBJ databases">
        <title>Sphingomonas solaris sp. nov., isolated from a solar panel from Boston, Massachusetts.</title>
        <authorList>
            <person name="Tanner K."/>
            <person name="Pascual J."/>
            <person name="Mancuso C."/>
            <person name="Pereto J."/>
            <person name="Khalil A."/>
            <person name="Vilanova C."/>
        </authorList>
    </citation>
    <scope>NUCLEOTIDE SEQUENCE [LARGE SCALE GENOMIC DNA]</scope>
    <source>
        <strain evidence="2 3">R4DWN</strain>
    </source>
</reference>
<gene>
    <name evidence="2" type="ORF">FOY91_15120</name>
</gene>
<dbReference type="AlphaFoldDB" id="A0A558QYH9"/>
<accession>A0A558QYH9</accession>
<dbReference type="RefSeq" id="WP_145153774.1">
    <property type="nucleotide sequence ID" value="NZ_VNIM01000069.1"/>
</dbReference>
<feature type="transmembrane region" description="Helical" evidence="1">
    <location>
        <begin position="62"/>
        <end position="83"/>
    </location>
</feature>
<evidence type="ECO:0000256" key="1">
    <source>
        <dbReference type="SAM" id="Phobius"/>
    </source>
</evidence>
<evidence type="ECO:0000313" key="2">
    <source>
        <dbReference type="EMBL" id="TVV72214.1"/>
    </source>
</evidence>
<protein>
    <submittedName>
        <fullName evidence="2">Uncharacterized protein</fullName>
    </submittedName>
</protein>
<sequence length="94" mass="9786">MAWAAPLVVVAGLFFGLPSFGLVLAAALLFTRSIRTHTAGWCLGLPLAVMIGWRGFEPSDGFAAQGTTLVALCAVASSALFFASSRYAPARRPA</sequence>
<feature type="transmembrane region" description="Helical" evidence="1">
    <location>
        <begin position="38"/>
        <end position="56"/>
    </location>
</feature>
<organism evidence="2 3">
    <name type="scientific">Alterirhizorhabdus solaris</name>
    <dbReference type="NCBI Taxonomy" id="2529389"/>
    <lineage>
        <taxon>Bacteria</taxon>
        <taxon>Pseudomonadati</taxon>
        <taxon>Pseudomonadota</taxon>
        <taxon>Alphaproteobacteria</taxon>
        <taxon>Sphingomonadales</taxon>
        <taxon>Rhizorhabdaceae</taxon>
        <taxon>Alterirhizorhabdus</taxon>
    </lineage>
</organism>
<keyword evidence="1" id="KW-0472">Membrane</keyword>
<comment type="caution">
    <text evidence="2">The sequence shown here is derived from an EMBL/GenBank/DDBJ whole genome shotgun (WGS) entry which is preliminary data.</text>
</comment>
<keyword evidence="1" id="KW-0812">Transmembrane</keyword>
<dbReference type="EMBL" id="VNIM01000069">
    <property type="protein sequence ID" value="TVV72214.1"/>
    <property type="molecule type" value="Genomic_DNA"/>
</dbReference>
<dbReference type="Proteomes" id="UP000318681">
    <property type="component" value="Unassembled WGS sequence"/>
</dbReference>
<feature type="transmembrane region" description="Helical" evidence="1">
    <location>
        <begin position="6"/>
        <end position="31"/>
    </location>
</feature>
<keyword evidence="1" id="KW-1133">Transmembrane helix</keyword>
<proteinExistence type="predicted"/>
<keyword evidence="3" id="KW-1185">Reference proteome</keyword>
<name>A0A558QYH9_9SPHN</name>
<evidence type="ECO:0000313" key="3">
    <source>
        <dbReference type="Proteomes" id="UP000318681"/>
    </source>
</evidence>